<feature type="non-terminal residue" evidence="1">
    <location>
        <position position="1"/>
    </location>
</feature>
<organism evidence="1 2">
    <name type="scientific">Pristionchus mayeri</name>
    <dbReference type="NCBI Taxonomy" id="1317129"/>
    <lineage>
        <taxon>Eukaryota</taxon>
        <taxon>Metazoa</taxon>
        <taxon>Ecdysozoa</taxon>
        <taxon>Nematoda</taxon>
        <taxon>Chromadorea</taxon>
        <taxon>Rhabditida</taxon>
        <taxon>Rhabditina</taxon>
        <taxon>Diplogasteromorpha</taxon>
        <taxon>Diplogasteroidea</taxon>
        <taxon>Neodiplogasteridae</taxon>
        <taxon>Pristionchus</taxon>
    </lineage>
</organism>
<evidence type="ECO:0000313" key="1">
    <source>
        <dbReference type="EMBL" id="GMR30889.1"/>
    </source>
</evidence>
<dbReference type="Proteomes" id="UP001328107">
    <property type="component" value="Unassembled WGS sequence"/>
</dbReference>
<accession>A0AAN5C6M3</accession>
<dbReference type="EMBL" id="BTRK01000001">
    <property type="protein sequence ID" value="GMR30889.1"/>
    <property type="molecule type" value="Genomic_DNA"/>
</dbReference>
<keyword evidence="2" id="KW-1185">Reference proteome</keyword>
<name>A0AAN5C6M3_9BILA</name>
<comment type="caution">
    <text evidence="1">The sequence shown here is derived from an EMBL/GenBank/DDBJ whole genome shotgun (WGS) entry which is preliminary data.</text>
</comment>
<sequence>QIYNGFNSSHSTDNCGIQRQLRNSSDILYHNERHHLVIRMDDIEMWTKKDYSMRTKHTNVKNFKSHALQYLEAKKLHFGDAHECPCHYSL</sequence>
<proteinExistence type="predicted"/>
<reference evidence="2" key="1">
    <citation type="submission" date="2022-10" db="EMBL/GenBank/DDBJ databases">
        <title>Genome assembly of Pristionchus species.</title>
        <authorList>
            <person name="Yoshida K."/>
            <person name="Sommer R.J."/>
        </authorList>
    </citation>
    <scope>NUCLEOTIDE SEQUENCE [LARGE SCALE GENOMIC DNA]</scope>
    <source>
        <strain evidence="2">RS5460</strain>
    </source>
</reference>
<evidence type="ECO:0000313" key="2">
    <source>
        <dbReference type="Proteomes" id="UP001328107"/>
    </source>
</evidence>
<dbReference type="AlphaFoldDB" id="A0AAN5C6M3"/>
<protein>
    <submittedName>
        <fullName evidence="1">Uncharacterized protein</fullName>
    </submittedName>
</protein>
<gene>
    <name evidence="1" type="ORF">PMAYCL1PPCAC_01084</name>
</gene>